<feature type="domain" description="Dihydrodipicolinate reductase N-terminal" evidence="3">
    <location>
        <begin position="9"/>
        <end position="104"/>
    </location>
</feature>
<dbReference type="Pfam" id="PF01113">
    <property type="entry name" value="DapB_N"/>
    <property type="match status" value="1"/>
</dbReference>
<evidence type="ECO:0000313" key="5">
    <source>
        <dbReference type="Proteomes" id="UP001485043"/>
    </source>
</evidence>
<reference evidence="4 5" key="1">
    <citation type="journal article" date="2024" name="Nat. Commun.">
        <title>Phylogenomics reveals the evolutionary origins of lichenization in chlorophyte algae.</title>
        <authorList>
            <person name="Puginier C."/>
            <person name="Libourel C."/>
            <person name="Otte J."/>
            <person name="Skaloud P."/>
            <person name="Haon M."/>
            <person name="Grisel S."/>
            <person name="Petersen M."/>
            <person name="Berrin J.G."/>
            <person name="Delaux P.M."/>
            <person name="Dal Grande F."/>
            <person name="Keller J."/>
        </authorList>
    </citation>
    <scope>NUCLEOTIDE SEQUENCE [LARGE SCALE GENOMIC DNA]</scope>
    <source>
        <strain evidence="4 5">SAG 2523</strain>
    </source>
</reference>
<organism evidence="4 5">
    <name type="scientific">Apatococcus fuscideae</name>
    <dbReference type="NCBI Taxonomy" id="2026836"/>
    <lineage>
        <taxon>Eukaryota</taxon>
        <taxon>Viridiplantae</taxon>
        <taxon>Chlorophyta</taxon>
        <taxon>core chlorophytes</taxon>
        <taxon>Trebouxiophyceae</taxon>
        <taxon>Chlorellales</taxon>
        <taxon>Chlorellaceae</taxon>
        <taxon>Apatococcus</taxon>
    </lineage>
</organism>
<comment type="caution">
    <text evidence="4">The sequence shown here is derived from an EMBL/GenBank/DDBJ whole genome shotgun (WGS) entry which is preliminary data.</text>
</comment>
<dbReference type="Gene3D" id="3.40.50.720">
    <property type="entry name" value="NAD(P)-binding Rossmann-like Domain"/>
    <property type="match status" value="1"/>
</dbReference>
<evidence type="ECO:0000259" key="3">
    <source>
        <dbReference type="Pfam" id="PF01113"/>
    </source>
</evidence>
<keyword evidence="5" id="KW-1185">Reference proteome</keyword>
<keyword evidence="1" id="KW-0521">NADP</keyword>
<dbReference type="Proteomes" id="UP001485043">
    <property type="component" value="Unassembled WGS sequence"/>
</dbReference>
<dbReference type="InterPro" id="IPR000846">
    <property type="entry name" value="DapB_N"/>
</dbReference>
<dbReference type="AlphaFoldDB" id="A0AAW1T729"/>
<dbReference type="InterPro" id="IPR023940">
    <property type="entry name" value="DHDPR_bac"/>
</dbReference>
<dbReference type="PANTHER" id="PTHR20836">
    <property type="entry name" value="DIHYDRODIPICOLINATE REDUCTASE"/>
    <property type="match status" value="1"/>
</dbReference>
<dbReference type="GO" id="GO:0009089">
    <property type="term" value="P:lysine biosynthetic process via diaminopimelate"/>
    <property type="evidence" value="ECO:0007669"/>
    <property type="project" value="InterPro"/>
</dbReference>
<protein>
    <recommendedName>
        <fullName evidence="3">Dihydrodipicolinate reductase N-terminal domain-containing protein</fullName>
    </recommendedName>
</protein>
<evidence type="ECO:0000313" key="4">
    <source>
        <dbReference type="EMBL" id="KAK9865557.1"/>
    </source>
</evidence>
<keyword evidence="2" id="KW-0560">Oxidoreductase</keyword>
<gene>
    <name evidence="4" type="ORF">WJX84_002189</name>
</gene>
<name>A0AAW1T729_9CHLO</name>
<evidence type="ECO:0000256" key="1">
    <source>
        <dbReference type="ARBA" id="ARBA00022857"/>
    </source>
</evidence>
<dbReference type="GO" id="GO:0008839">
    <property type="term" value="F:4-hydroxy-tetrahydrodipicolinate reductase"/>
    <property type="evidence" value="ECO:0007669"/>
    <property type="project" value="InterPro"/>
</dbReference>
<dbReference type="PANTHER" id="PTHR20836:SF0">
    <property type="entry name" value="4-HYDROXY-TETRAHYDRODIPICOLINATE REDUCTASE 1, CHLOROPLASTIC-RELATED"/>
    <property type="match status" value="1"/>
</dbReference>
<dbReference type="GO" id="GO:0009570">
    <property type="term" value="C:chloroplast stroma"/>
    <property type="evidence" value="ECO:0007669"/>
    <property type="project" value="TreeGrafter"/>
</dbReference>
<dbReference type="GO" id="GO:0019877">
    <property type="term" value="P:diaminopimelate biosynthetic process"/>
    <property type="evidence" value="ECO:0007669"/>
    <property type="project" value="TreeGrafter"/>
</dbReference>
<evidence type="ECO:0000256" key="2">
    <source>
        <dbReference type="ARBA" id="ARBA00023002"/>
    </source>
</evidence>
<sequence length="118" mass="12566">MAKMEGPPVMVNACTGKMGNAVAEAVVRAGLQLVPFSFTGESEAVAIGNMGISGIPVELVPQATRQKAMEDVVQDYPGLIIVDYTLPQAVNDNASFYSSNQSALCHGHHWRRQRPAPG</sequence>
<proteinExistence type="predicted"/>
<dbReference type="EMBL" id="JALJOV010000237">
    <property type="protein sequence ID" value="KAK9865557.1"/>
    <property type="molecule type" value="Genomic_DNA"/>
</dbReference>
<accession>A0AAW1T729</accession>